<dbReference type="Pfam" id="PF04375">
    <property type="entry name" value="HemX"/>
    <property type="match status" value="1"/>
</dbReference>
<feature type="compositionally biased region" description="Polar residues" evidence="2">
    <location>
        <begin position="389"/>
        <end position="404"/>
    </location>
</feature>
<feature type="coiled-coil region" evidence="1">
    <location>
        <begin position="98"/>
        <end position="155"/>
    </location>
</feature>
<feature type="compositionally biased region" description="Basic and acidic residues" evidence="2">
    <location>
        <begin position="42"/>
        <end position="52"/>
    </location>
</feature>
<dbReference type="InterPro" id="IPR007470">
    <property type="entry name" value="HemX"/>
</dbReference>
<dbReference type="PANTHER" id="PTHR38043:SF1">
    <property type="entry name" value="PROTEIN HEMX"/>
    <property type="match status" value="1"/>
</dbReference>
<feature type="region of interest" description="Disordered" evidence="2">
    <location>
        <begin position="389"/>
        <end position="423"/>
    </location>
</feature>
<accession>A0ABY7VGH4</accession>
<keyword evidence="3" id="KW-1133">Transmembrane helix</keyword>
<name>A0ABY7VGH4_9GAMM</name>
<dbReference type="Proteomes" id="UP001215231">
    <property type="component" value="Chromosome"/>
</dbReference>
<dbReference type="EMBL" id="CP059693">
    <property type="protein sequence ID" value="WDE11772.1"/>
    <property type="molecule type" value="Genomic_DNA"/>
</dbReference>
<evidence type="ECO:0000313" key="5">
    <source>
        <dbReference type="Proteomes" id="UP001215231"/>
    </source>
</evidence>
<keyword evidence="3" id="KW-0472">Membrane</keyword>
<protein>
    <submittedName>
        <fullName evidence="4">Uroporphyrinogen-III C-methyltransferase</fullName>
    </submittedName>
</protein>
<organism evidence="4 5">
    <name type="scientific">Thalassomonas haliotis</name>
    <dbReference type="NCBI Taxonomy" id="485448"/>
    <lineage>
        <taxon>Bacteria</taxon>
        <taxon>Pseudomonadati</taxon>
        <taxon>Pseudomonadota</taxon>
        <taxon>Gammaproteobacteria</taxon>
        <taxon>Alteromonadales</taxon>
        <taxon>Colwelliaceae</taxon>
        <taxon>Thalassomonas</taxon>
    </lineage>
</organism>
<proteinExistence type="predicted"/>
<feature type="transmembrane region" description="Helical" evidence="3">
    <location>
        <begin position="62"/>
        <end position="81"/>
    </location>
</feature>
<gene>
    <name evidence="4" type="ORF">H3N35_26865</name>
</gene>
<reference evidence="4 5" key="1">
    <citation type="journal article" date="2022" name="Mar. Drugs">
        <title>Bioassay-Guided Fractionation Leads to the Detection of Cholic Acid Generated by the Rare Thalassomonas sp.</title>
        <authorList>
            <person name="Pheiffer F."/>
            <person name="Schneider Y.K."/>
            <person name="Hansen E.H."/>
            <person name="Andersen J.H."/>
            <person name="Isaksson J."/>
            <person name="Busche T."/>
            <person name="R C."/>
            <person name="Kalinowski J."/>
            <person name="Zyl L.V."/>
            <person name="Trindade M."/>
        </authorList>
    </citation>
    <scope>NUCLEOTIDE SEQUENCE [LARGE SCALE GENOMIC DNA]</scope>
    <source>
        <strain evidence="4 5">A5K-61T</strain>
    </source>
</reference>
<keyword evidence="5" id="KW-1185">Reference proteome</keyword>
<dbReference type="PANTHER" id="PTHR38043">
    <property type="entry name" value="PROTEIN HEMX"/>
    <property type="match status" value="1"/>
</dbReference>
<feature type="region of interest" description="Disordered" evidence="2">
    <location>
        <begin position="1"/>
        <end position="52"/>
    </location>
</feature>
<dbReference type="RefSeq" id="WP_274051953.1">
    <property type="nucleotide sequence ID" value="NZ_CP059693.1"/>
</dbReference>
<keyword evidence="3" id="KW-0812">Transmembrane</keyword>
<keyword evidence="1" id="KW-0175">Coiled coil</keyword>
<evidence type="ECO:0000256" key="3">
    <source>
        <dbReference type="SAM" id="Phobius"/>
    </source>
</evidence>
<evidence type="ECO:0000313" key="4">
    <source>
        <dbReference type="EMBL" id="WDE11772.1"/>
    </source>
</evidence>
<evidence type="ECO:0000256" key="1">
    <source>
        <dbReference type="SAM" id="Coils"/>
    </source>
</evidence>
<evidence type="ECO:0000256" key="2">
    <source>
        <dbReference type="SAM" id="MobiDB-lite"/>
    </source>
</evidence>
<sequence>MTEQKQPEETVQENASAADKAGVSPATDKKQPGSANKNHNTAKSEVKKDLHHTSAPVSKTGVLALIIALLACAGSAGVYYWQNQQQPLQQAQIQETLSQQLEAKLTSGEQQLSRLLQAREQQLTEHFNRQINALKSQSEQSLAHLKQTLKGMQQEQPGNWLFNEAEYLIRMASRTLWLEQDIDTAIGLLTDADNRLSQMKDPELLPVRQLIFQDIESLKLLPRQQSAEVILTLMALDKQLNSLILARPYRQENLQQAEDLTLTSDPADWRENLAKVWQKFRANYIITSRPRTKGDDPLLSPQHQQNLQENLALKLQLAIWSASKGENAIYQQTLDAIQQWLNQYYESQNKTNQNFISAIEKLKPATLTVNYPDKLASLAAIRKLIDQKSNSKAAMGQANGQRPPQKNIEEQPGVTADNGGDSL</sequence>